<evidence type="ECO:0000256" key="10">
    <source>
        <dbReference type="RuleBase" id="RU004549"/>
    </source>
</evidence>
<gene>
    <name evidence="13" type="ORF">RchiOBHm_Chr2g0089801</name>
</gene>
<comment type="subunit">
    <text evidence="3 10">Homodimers and heterodimers.</text>
</comment>
<evidence type="ECO:0000256" key="8">
    <source>
        <dbReference type="ARBA" id="ARBA00023294"/>
    </source>
</evidence>
<keyword evidence="5 10" id="KW-0805">Transcription regulation</keyword>
<comment type="similarity">
    <text evidence="2 10">Belongs to the Aux/IAA family.</text>
</comment>
<dbReference type="GO" id="GO:0006355">
    <property type="term" value="P:regulation of DNA-templated transcription"/>
    <property type="evidence" value="ECO:0007669"/>
    <property type="project" value="InterPro"/>
</dbReference>
<evidence type="ECO:0000256" key="1">
    <source>
        <dbReference type="ARBA" id="ARBA00004123"/>
    </source>
</evidence>
<dbReference type="PROSITE" id="PS51745">
    <property type="entry name" value="PB1"/>
    <property type="match status" value="1"/>
</dbReference>
<dbReference type="GO" id="GO:0009734">
    <property type="term" value="P:auxin-activated signaling pathway"/>
    <property type="evidence" value="ECO:0007669"/>
    <property type="project" value="UniProtKB-UniRule"/>
</dbReference>
<comment type="function">
    <text evidence="9">Aux/IAA proteins are short-lived transcriptional factors that function as repressors of early auxin response genes at low auxin concentrations. Repression is thought to result from the interaction with auxin response factors (ARFs), proteins that bind to the auxin-responsive promoter element (AuxRE). Formation of heterodimers with ARF proteins may alter their ability to modulate early auxin response genes expression.</text>
</comment>
<evidence type="ECO:0000256" key="5">
    <source>
        <dbReference type="ARBA" id="ARBA00023015"/>
    </source>
</evidence>
<comment type="caution">
    <text evidence="13">The sequence shown here is derived from an EMBL/GenBank/DDBJ whole genome shotgun (WGS) entry which is preliminary data.</text>
</comment>
<dbReference type="InterPro" id="IPR053793">
    <property type="entry name" value="PB1-like"/>
</dbReference>
<dbReference type="Proteomes" id="UP000238479">
    <property type="component" value="Chromosome 2"/>
</dbReference>
<sequence length="320" mass="36550">MNYEDKDGDWMLVGEVPWKMLKESCKRIRNTKFMHYLMLYLCLKCAGSRVARGFGSDTYVPVKNKEQILRRTYTYWARRKADVNWWNMTMNYKDTELTLGLPGGGSRGCSTGVVVFGELMKSSMKRGFMDTDDDLNNLDLESSNGDREPRGQAKLDDGPSMEAAKYSSSSTSTTAVKAPTAKGQVVGWPPVRSTRNKALDSKNLKNNSSSKYVKVGADGAPYLRKVDLEMYKSYEELLTALEKIFTSFTINGKYMEDDRKQQMLFMEHAVVNGTVEYNQYVLTYEDKDNDWMLVGDVPWKMFKDSCKRIRLMKSSEAADE</sequence>
<feature type="domain" description="PB1" evidence="12">
    <location>
        <begin position="210"/>
        <end position="314"/>
    </location>
</feature>
<dbReference type="EMBL" id="PDCK01000040">
    <property type="protein sequence ID" value="PRQ46510.1"/>
    <property type="molecule type" value="Genomic_DNA"/>
</dbReference>
<dbReference type="InterPro" id="IPR003311">
    <property type="entry name" value="AUX_IAA"/>
</dbReference>
<reference evidence="13 14" key="1">
    <citation type="journal article" date="2018" name="Nat. Genet.">
        <title>The Rosa genome provides new insights in the design of modern roses.</title>
        <authorList>
            <person name="Bendahmane M."/>
        </authorList>
    </citation>
    <scope>NUCLEOTIDE SEQUENCE [LARGE SCALE GENOMIC DNA]</scope>
    <source>
        <strain evidence="14">cv. Old Blush</strain>
    </source>
</reference>
<dbReference type="PANTHER" id="PTHR31734:SF106">
    <property type="entry name" value="AUXIN-RESPONSIVE PROTEIN"/>
    <property type="match status" value="1"/>
</dbReference>
<keyword evidence="8 10" id="KW-0927">Auxin signaling pathway</keyword>
<dbReference type="STRING" id="74649.A0A2P6RJ96"/>
<keyword evidence="6 10" id="KW-0804">Transcription</keyword>
<evidence type="ECO:0000256" key="4">
    <source>
        <dbReference type="ARBA" id="ARBA00022491"/>
    </source>
</evidence>
<dbReference type="Gene3D" id="3.10.20.90">
    <property type="entry name" value="Phosphatidylinositol 3-kinase Catalytic Subunit, Chain A, domain 1"/>
    <property type="match status" value="2"/>
</dbReference>
<comment type="subcellular location">
    <subcellularLocation>
        <location evidence="1 10">Nucleus</location>
    </subcellularLocation>
</comment>
<evidence type="ECO:0000256" key="2">
    <source>
        <dbReference type="ARBA" id="ARBA00006728"/>
    </source>
</evidence>
<evidence type="ECO:0000259" key="12">
    <source>
        <dbReference type="PROSITE" id="PS51745"/>
    </source>
</evidence>
<evidence type="ECO:0000256" key="3">
    <source>
        <dbReference type="ARBA" id="ARBA00011726"/>
    </source>
</evidence>
<organism evidence="13 14">
    <name type="scientific">Rosa chinensis</name>
    <name type="common">China rose</name>
    <dbReference type="NCBI Taxonomy" id="74649"/>
    <lineage>
        <taxon>Eukaryota</taxon>
        <taxon>Viridiplantae</taxon>
        <taxon>Streptophyta</taxon>
        <taxon>Embryophyta</taxon>
        <taxon>Tracheophyta</taxon>
        <taxon>Spermatophyta</taxon>
        <taxon>Magnoliopsida</taxon>
        <taxon>eudicotyledons</taxon>
        <taxon>Gunneridae</taxon>
        <taxon>Pentapetalae</taxon>
        <taxon>rosids</taxon>
        <taxon>fabids</taxon>
        <taxon>Rosales</taxon>
        <taxon>Rosaceae</taxon>
        <taxon>Rosoideae</taxon>
        <taxon>Rosoideae incertae sedis</taxon>
        <taxon>Rosa</taxon>
    </lineage>
</organism>
<keyword evidence="14" id="KW-1185">Reference proteome</keyword>
<feature type="compositionally biased region" description="Low complexity" evidence="11">
    <location>
        <begin position="163"/>
        <end position="182"/>
    </location>
</feature>
<dbReference type="InterPro" id="IPR033389">
    <property type="entry name" value="AUX/IAA_dom"/>
</dbReference>
<keyword evidence="4 10" id="KW-0678">Repressor</keyword>
<accession>A0A2P6RJ96</accession>
<dbReference type="SUPFAM" id="SSF54277">
    <property type="entry name" value="CAD &amp; PB1 domains"/>
    <property type="match status" value="2"/>
</dbReference>
<dbReference type="PANTHER" id="PTHR31734">
    <property type="entry name" value="AUXIN-RESPONSIVE PROTEIN IAA17"/>
    <property type="match status" value="1"/>
</dbReference>
<evidence type="ECO:0000256" key="9">
    <source>
        <dbReference type="ARBA" id="ARBA00025283"/>
    </source>
</evidence>
<dbReference type="GO" id="GO:0005634">
    <property type="term" value="C:nucleus"/>
    <property type="evidence" value="ECO:0007669"/>
    <property type="project" value="UniProtKB-SubCell"/>
</dbReference>
<evidence type="ECO:0000256" key="7">
    <source>
        <dbReference type="ARBA" id="ARBA00023242"/>
    </source>
</evidence>
<keyword evidence="7 10" id="KW-0539">Nucleus</keyword>
<evidence type="ECO:0000256" key="11">
    <source>
        <dbReference type="SAM" id="MobiDB-lite"/>
    </source>
</evidence>
<protein>
    <recommendedName>
        <fullName evidence="10">Auxin-responsive protein</fullName>
    </recommendedName>
</protein>
<proteinExistence type="inferred from homology"/>
<dbReference type="FunFam" id="3.10.20.90:FF:000078">
    <property type="entry name" value="Auxin-responsive protein"/>
    <property type="match status" value="1"/>
</dbReference>
<evidence type="ECO:0000256" key="6">
    <source>
        <dbReference type="ARBA" id="ARBA00023163"/>
    </source>
</evidence>
<feature type="compositionally biased region" description="Basic and acidic residues" evidence="11">
    <location>
        <begin position="144"/>
        <end position="157"/>
    </location>
</feature>
<evidence type="ECO:0000313" key="14">
    <source>
        <dbReference type="Proteomes" id="UP000238479"/>
    </source>
</evidence>
<name>A0A2P6RJ96_ROSCH</name>
<dbReference type="Gramene" id="PRQ46510">
    <property type="protein sequence ID" value="PRQ46510"/>
    <property type="gene ID" value="RchiOBHm_Chr2g0089801"/>
</dbReference>
<dbReference type="Pfam" id="PF02309">
    <property type="entry name" value="AUX_IAA"/>
    <property type="match status" value="2"/>
</dbReference>
<dbReference type="AlphaFoldDB" id="A0A2P6RJ96"/>
<evidence type="ECO:0000313" key="13">
    <source>
        <dbReference type="EMBL" id="PRQ46510.1"/>
    </source>
</evidence>
<feature type="region of interest" description="Disordered" evidence="11">
    <location>
        <begin position="135"/>
        <end position="194"/>
    </location>
</feature>